<feature type="domain" description="Ketoreductase" evidence="5">
    <location>
        <begin position="9"/>
        <end position="182"/>
    </location>
</feature>
<proteinExistence type="inferred from homology"/>
<dbReference type="EMBL" id="CP120682">
    <property type="protein sequence ID" value="WKN36398.1"/>
    <property type="molecule type" value="Genomic_DNA"/>
</dbReference>
<sequence length="272" mass="30031">MAKQKIEGKVVIITGSSMGIGKATAKLIGNKEGKIVLNGRTESRLQEAHQELQALGYEVLSVPADIATIDGANELIDKAVQHFGKIDILINNAGMSSRGYFEELEPQVFEQMMNINFLGCLYPTKAALPYLAQSQGSVVFISSVAGIRGLPETSLYCASKMALTSMAESLRVELSDKNIHVGIVYVGITENDPGKKVINKDGSYLLLQDRQHRKTQTPQQVAHEIIRLIERRKFKKILSVLGKLNALANVLFPRVVDKILIRSKDKIRQMNT</sequence>
<gene>
    <name evidence="6" type="ORF">K4G66_28975</name>
</gene>
<dbReference type="Pfam" id="PF00106">
    <property type="entry name" value="adh_short"/>
    <property type="match status" value="1"/>
</dbReference>
<evidence type="ECO:0000259" key="5">
    <source>
        <dbReference type="SMART" id="SM00822"/>
    </source>
</evidence>
<keyword evidence="2" id="KW-0521">NADP</keyword>
<protein>
    <submittedName>
        <fullName evidence="6">SDR family oxidoreductase</fullName>
    </submittedName>
</protein>
<dbReference type="AlphaFoldDB" id="A0AA49JD57"/>
<comment type="similarity">
    <text evidence="1 4">Belongs to the short-chain dehydrogenases/reductases (SDR) family.</text>
</comment>
<accession>A0AA49JD57</accession>
<dbReference type="PANTHER" id="PTHR43391">
    <property type="entry name" value="RETINOL DEHYDROGENASE-RELATED"/>
    <property type="match status" value="1"/>
</dbReference>
<dbReference type="NCBIfam" id="NF004825">
    <property type="entry name" value="PRK06181.1"/>
    <property type="match status" value="1"/>
</dbReference>
<dbReference type="SUPFAM" id="SSF51735">
    <property type="entry name" value="NAD(P)-binding Rossmann-fold domains"/>
    <property type="match status" value="1"/>
</dbReference>
<evidence type="ECO:0000256" key="2">
    <source>
        <dbReference type="ARBA" id="ARBA00022857"/>
    </source>
</evidence>
<dbReference type="InterPro" id="IPR002347">
    <property type="entry name" value="SDR_fam"/>
</dbReference>
<reference evidence="6" key="1">
    <citation type="journal article" date="2023" name="Comput. Struct. Biotechnol. J.">
        <title>Discovery of a novel marine Bacteroidetes with a rich repertoire of carbohydrate-active enzymes.</title>
        <authorList>
            <person name="Chen B."/>
            <person name="Liu G."/>
            <person name="Chen Q."/>
            <person name="Wang H."/>
            <person name="Liu L."/>
            <person name="Tang K."/>
        </authorList>
    </citation>
    <scope>NUCLEOTIDE SEQUENCE</scope>
    <source>
        <strain evidence="6">TK19036</strain>
    </source>
</reference>
<name>A0AA49JD57_9BACT</name>
<dbReference type="PROSITE" id="PS00061">
    <property type="entry name" value="ADH_SHORT"/>
    <property type="match status" value="1"/>
</dbReference>
<dbReference type="PRINTS" id="PR00081">
    <property type="entry name" value="GDHRDH"/>
</dbReference>
<dbReference type="GO" id="GO:0016491">
    <property type="term" value="F:oxidoreductase activity"/>
    <property type="evidence" value="ECO:0007669"/>
    <property type="project" value="UniProtKB-KW"/>
</dbReference>
<evidence type="ECO:0000256" key="1">
    <source>
        <dbReference type="ARBA" id="ARBA00006484"/>
    </source>
</evidence>
<dbReference type="PRINTS" id="PR00080">
    <property type="entry name" value="SDRFAMILY"/>
</dbReference>
<keyword evidence="3" id="KW-0560">Oxidoreductase</keyword>
<reference evidence="6" key="2">
    <citation type="journal article" date="2024" name="Antonie Van Leeuwenhoek">
        <title>Roseihalotalea indica gen. nov., sp. nov., a halophilic Bacteroidetes from mesopelagic Southwest Indian Ocean with higher carbohydrate metabolic potential.</title>
        <authorList>
            <person name="Chen B."/>
            <person name="Zhang M."/>
            <person name="Lin D."/>
            <person name="Ye J."/>
            <person name="Tang K."/>
        </authorList>
    </citation>
    <scope>NUCLEOTIDE SEQUENCE</scope>
    <source>
        <strain evidence="6">TK19036</strain>
    </source>
</reference>
<dbReference type="SMART" id="SM00822">
    <property type="entry name" value="PKS_KR"/>
    <property type="match status" value="1"/>
</dbReference>
<evidence type="ECO:0000313" key="6">
    <source>
        <dbReference type="EMBL" id="WKN36398.1"/>
    </source>
</evidence>
<dbReference type="Gene3D" id="3.40.50.720">
    <property type="entry name" value="NAD(P)-binding Rossmann-like Domain"/>
    <property type="match status" value="1"/>
</dbReference>
<evidence type="ECO:0000256" key="3">
    <source>
        <dbReference type="ARBA" id="ARBA00023002"/>
    </source>
</evidence>
<dbReference type="InterPro" id="IPR036291">
    <property type="entry name" value="NAD(P)-bd_dom_sf"/>
</dbReference>
<dbReference type="InterPro" id="IPR020904">
    <property type="entry name" value="Sc_DH/Rdtase_CS"/>
</dbReference>
<evidence type="ECO:0000256" key="4">
    <source>
        <dbReference type="RuleBase" id="RU000363"/>
    </source>
</evidence>
<dbReference type="PANTHER" id="PTHR43391:SF14">
    <property type="entry name" value="DEHYDROGENASE_REDUCTASE SDR FAMILY PROTEIN 7-LIKE"/>
    <property type="match status" value="1"/>
</dbReference>
<organism evidence="6">
    <name type="scientific">Roseihalotalea indica</name>
    <dbReference type="NCBI Taxonomy" id="2867963"/>
    <lineage>
        <taxon>Bacteria</taxon>
        <taxon>Pseudomonadati</taxon>
        <taxon>Bacteroidota</taxon>
        <taxon>Cytophagia</taxon>
        <taxon>Cytophagales</taxon>
        <taxon>Catalimonadaceae</taxon>
        <taxon>Roseihalotalea</taxon>
    </lineage>
</organism>
<dbReference type="InterPro" id="IPR057326">
    <property type="entry name" value="KR_dom"/>
</dbReference>